<dbReference type="InterPro" id="IPR036864">
    <property type="entry name" value="Zn2-C6_fun-type_DNA-bd_sf"/>
</dbReference>
<proteinExistence type="predicted"/>
<dbReference type="InterPro" id="IPR001138">
    <property type="entry name" value="Zn2Cys6_DnaBD"/>
</dbReference>
<feature type="region of interest" description="Disordered" evidence="3">
    <location>
        <begin position="48"/>
        <end position="80"/>
    </location>
</feature>
<organism evidence="5 6">
    <name type="scientific">Lodderomyces beijingensis</name>
    <dbReference type="NCBI Taxonomy" id="1775926"/>
    <lineage>
        <taxon>Eukaryota</taxon>
        <taxon>Fungi</taxon>
        <taxon>Dikarya</taxon>
        <taxon>Ascomycota</taxon>
        <taxon>Saccharomycotina</taxon>
        <taxon>Pichiomycetes</taxon>
        <taxon>Debaryomycetaceae</taxon>
        <taxon>Candida/Lodderomyces clade</taxon>
        <taxon>Lodderomyces</taxon>
    </lineage>
</organism>
<dbReference type="GeneID" id="92208480"/>
<evidence type="ECO:0000256" key="2">
    <source>
        <dbReference type="ARBA" id="ARBA00023242"/>
    </source>
</evidence>
<dbReference type="PROSITE" id="PS50048">
    <property type="entry name" value="ZN2_CY6_FUNGAL_2"/>
    <property type="match status" value="1"/>
</dbReference>
<dbReference type="InterPro" id="IPR021858">
    <property type="entry name" value="Fun_TF"/>
</dbReference>
<dbReference type="PANTHER" id="PTHR37534">
    <property type="entry name" value="TRANSCRIPTIONAL ACTIVATOR PROTEIN UGA3"/>
    <property type="match status" value="1"/>
</dbReference>
<dbReference type="Proteomes" id="UP001497383">
    <property type="component" value="Chromosome 4"/>
</dbReference>
<dbReference type="SMART" id="SM00066">
    <property type="entry name" value="GAL4"/>
    <property type="match status" value="1"/>
</dbReference>
<evidence type="ECO:0000256" key="1">
    <source>
        <dbReference type="ARBA" id="ARBA00004123"/>
    </source>
</evidence>
<feature type="domain" description="Zn(2)-C6 fungal-type" evidence="4">
    <location>
        <begin position="15"/>
        <end position="45"/>
    </location>
</feature>
<comment type="subcellular location">
    <subcellularLocation>
        <location evidence="1">Nucleus</location>
    </subcellularLocation>
</comment>
<dbReference type="RefSeq" id="XP_066830222.1">
    <property type="nucleotide sequence ID" value="XM_066973377.1"/>
</dbReference>
<name>A0ABP0ZS72_9ASCO</name>
<protein>
    <recommendedName>
        <fullName evidence="4">Zn(2)-C6 fungal-type domain-containing protein</fullName>
    </recommendedName>
</protein>
<dbReference type="Pfam" id="PF00172">
    <property type="entry name" value="Zn_clus"/>
    <property type="match status" value="1"/>
</dbReference>
<dbReference type="CDD" id="cd00067">
    <property type="entry name" value="GAL4"/>
    <property type="match status" value="1"/>
</dbReference>
<evidence type="ECO:0000259" key="4">
    <source>
        <dbReference type="PROSITE" id="PS50048"/>
    </source>
</evidence>
<accession>A0ABP0ZS72</accession>
<evidence type="ECO:0000256" key="3">
    <source>
        <dbReference type="SAM" id="MobiDB-lite"/>
    </source>
</evidence>
<dbReference type="PANTHER" id="PTHR37534:SF43">
    <property type="entry name" value="FINGER DOMAIN PROTEIN, PUTATIVE (AFU_ORTHOLOGUE AFUA_1G01850)-RELATED"/>
    <property type="match status" value="1"/>
</dbReference>
<evidence type="ECO:0000313" key="6">
    <source>
        <dbReference type="Proteomes" id="UP001497383"/>
    </source>
</evidence>
<dbReference type="PROSITE" id="PS00463">
    <property type="entry name" value="ZN2_CY6_FUNGAL_1"/>
    <property type="match status" value="1"/>
</dbReference>
<gene>
    <name evidence="5" type="ORF">LODBEIA_P32840</name>
</gene>
<dbReference type="SUPFAM" id="SSF57701">
    <property type="entry name" value="Zn2/Cys6 DNA-binding domain"/>
    <property type="match status" value="1"/>
</dbReference>
<dbReference type="Gene3D" id="4.10.240.10">
    <property type="entry name" value="Zn(2)-C6 fungal-type DNA-binding domain"/>
    <property type="match status" value="1"/>
</dbReference>
<keyword evidence="2" id="KW-0539">Nucleus</keyword>
<dbReference type="Pfam" id="PF11951">
    <property type="entry name" value="Fungal_trans_2"/>
    <property type="match status" value="1"/>
</dbReference>
<dbReference type="EMBL" id="OZ022408">
    <property type="protein sequence ID" value="CAK9439060.1"/>
    <property type="molecule type" value="Genomic_DNA"/>
</dbReference>
<evidence type="ECO:0000313" key="5">
    <source>
        <dbReference type="EMBL" id="CAK9439060.1"/>
    </source>
</evidence>
<sequence length="726" mass="81878">MEGEKKKKIKRSRKGCHACKRLKIKCDEQKPKCSYCTKRNFDCDYSMKLTWGGRPYKDASKRSSSKNSYPSAPQTPKDKEYLKENLNRTLSKEMHIVPENESLASVFAPPPPPLLLPHEHEIHTPITPLSSFLIPAGTATSLLEGGNRGNDSSVLPISDNPPLPLPMSSTQTGIPLEEHGLVPAGLDELERTITRRTGGEFQFIPRNSAILSDFMERFDGQNNWTHADVLSSLSSYTQDLSAIEQYMPSQAGHLVPDVMPLVYRPRAPLRAEQEPVQPPLLGVDAEKERPEYFFSQIPRQLTPLPSLLLEVPFYRDLMHFWVNVASQHLVPAPSGIYKENPFRILLPQMAMEYSSVLTILLAFSAKIRASLIGTNDVPDEIIEKLMSRSCSELLHLLQDNTKATSDQTLATALLLSCFEIFDSKDFSKHRAHTIGARQIIKARSMVSMERTNLSGSDKDVTFFLLRWFVYMDVIGALSASKNSDKYLLITDDLGSYEPVSSVVSLNYDKQVSENSSSLDVDRMMGFDLQLLSYFAKITLVTRKISDYLKQEGAHSVSIPLELISEVLEIKKALQDQCSREEDSMTERQKKIVEVGDESRAKEIEILKCTNRIFCDAGTIHLYRRALHIPRRSPLVQNLASNIGLLTVKMIPAKSPTETCCIFCFFTAACETLDVRLQEFFKTKFQEMSDMGNINAKKSLQIMKHCWSSGDDWLQAAEKLNLDFALF</sequence>
<keyword evidence="6" id="KW-1185">Reference proteome</keyword>
<reference evidence="5 6" key="1">
    <citation type="submission" date="2024-03" db="EMBL/GenBank/DDBJ databases">
        <authorList>
            <person name="Brejova B."/>
        </authorList>
    </citation>
    <scope>NUCLEOTIDE SEQUENCE [LARGE SCALE GENOMIC DNA]</scope>
    <source>
        <strain evidence="5 6">CBS 14171</strain>
    </source>
</reference>